<accession>A0A6J0C777</accession>
<name>A0A6J0C777_NEOLC</name>
<dbReference type="Gene3D" id="3.30.390.50">
    <property type="entry name" value="CO dehydrogenase flavoprotein, C-terminal domain"/>
    <property type="match status" value="1"/>
</dbReference>
<dbReference type="PANTHER" id="PTHR12561:SF3">
    <property type="entry name" value="LIPOYLTRANSFERASE 1, MITOCHONDRIAL"/>
    <property type="match status" value="1"/>
</dbReference>
<dbReference type="AlphaFoldDB" id="A0A6J0C777"/>
<sequence length="398" mass="44727">MSFVIKNGAAAARSVRLVGNLINVCGSSVRCASTQSGNDISEDAIRKSVYISQSTDIFTNLALEDWFYRNYDFADNHILLLWRNEPCVVVGRHQNPWLESNMAAIDENGISLARRNSGGGTVYHDMGNLNLSFFTPRQRYNRRYNLDVICRALYRQWGIKANVNKREDVVVDGEFKVSGSAAKLGRPNAYHHCTLLVNVNKPNLSLALEKKEKGITTNATESVRSFVKNLTDINMHIHPDNLLSAIGWEYLRTRAVTLEDGGQDLVQQQKGFQMINPTEDWFPGITMLRDEFASWEWTFGKTPKFSVTQQLELSTIHGEVHELTLTLDIENGIVEEIKMSLPTSLKVANFREDASVVTSLKGSRYSEDTVNRVAKAIGCKKVRQLPQSMNMSNMAASQ</sequence>
<dbReference type="Gene3D" id="3.30.930.10">
    <property type="entry name" value="Bira Bifunctional Protein, Domain 2"/>
    <property type="match status" value="1"/>
</dbReference>
<dbReference type="PROSITE" id="PS51733">
    <property type="entry name" value="BPL_LPL_CATALYTIC"/>
    <property type="match status" value="1"/>
</dbReference>
<dbReference type="RefSeq" id="XP_015522209.1">
    <property type="nucleotide sequence ID" value="XM_015666723.2"/>
</dbReference>
<dbReference type="UniPathway" id="UPA00537">
    <property type="reaction ID" value="UER00595"/>
</dbReference>
<evidence type="ECO:0000313" key="5">
    <source>
        <dbReference type="RefSeq" id="XP_015522209.1"/>
    </source>
</evidence>
<protein>
    <submittedName>
        <fullName evidence="5">Lipoyltransferase 1, mitochondrial isoform X2</fullName>
    </submittedName>
</protein>
<feature type="domain" description="BPL/LPL catalytic" evidence="3">
    <location>
        <begin position="73"/>
        <end position="258"/>
    </location>
</feature>
<dbReference type="GO" id="GO:0009249">
    <property type="term" value="P:protein lipoylation"/>
    <property type="evidence" value="ECO:0007669"/>
    <property type="project" value="InterPro"/>
</dbReference>
<dbReference type="OrthoDB" id="201621at2759"/>
<dbReference type="FunFam" id="3.30.930.10:FF:000045">
    <property type="entry name" value="lipoyltransferase 1, mitochondrial"/>
    <property type="match status" value="1"/>
</dbReference>
<keyword evidence="4" id="KW-1185">Reference proteome</keyword>
<evidence type="ECO:0000259" key="3">
    <source>
        <dbReference type="PROSITE" id="PS51733"/>
    </source>
</evidence>
<dbReference type="InterPro" id="IPR004143">
    <property type="entry name" value="BPL_LPL_catalytic"/>
</dbReference>
<dbReference type="CDD" id="cd16443">
    <property type="entry name" value="LplA"/>
    <property type="match status" value="1"/>
</dbReference>
<dbReference type="GO" id="GO:0017118">
    <property type="term" value="F:lipoyltransferase activity"/>
    <property type="evidence" value="ECO:0007669"/>
    <property type="project" value="TreeGrafter"/>
</dbReference>
<reference evidence="5" key="1">
    <citation type="submission" date="2025-08" db="UniProtKB">
        <authorList>
            <consortium name="RefSeq"/>
        </authorList>
    </citation>
    <scope>IDENTIFICATION</scope>
    <source>
        <tissue evidence="5">Thorax and Abdomen</tissue>
    </source>
</reference>
<dbReference type="CTD" id="51601"/>
<proteinExistence type="inferred from homology"/>
<dbReference type="Proteomes" id="UP000829291">
    <property type="component" value="Chromosome 3"/>
</dbReference>
<evidence type="ECO:0000256" key="2">
    <source>
        <dbReference type="ARBA" id="ARBA00008242"/>
    </source>
</evidence>
<dbReference type="PANTHER" id="PTHR12561">
    <property type="entry name" value="LIPOATE-PROTEIN LIGASE"/>
    <property type="match status" value="1"/>
</dbReference>
<dbReference type="Pfam" id="PF21948">
    <property type="entry name" value="LplA-B_cat"/>
    <property type="match status" value="1"/>
</dbReference>
<comment type="pathway">
    <text evidence="1">Protein modification; protein lipoylation via exogenous pathway; protein N(6)-(lipoyl)lysine from lipoate: step 2/2.</text>
</comment>
<dbReference type="GeneID" id="107226050"/>
<comment type="similarity">
    <text evidence="2">Belongs to the LplA family.</text>
</comment>
<dbReference type="GO" id="GO:0005739">
    <property type="term" value="C:mitochondrion"/>
    <property type="evidence" value="ECO:0007669"/>
    <property type="project" value="TreeGrafter"/>
</dbReference>
<organism evidence="5">
    <name type="scientific">Neodiprion lecontei</name>
    <name type="common">Redheaded pine sawfly</name>
    <dbReference type="NCBI Taxonomy" id="441921"/>
    <lineage>
        <taxon>Eukaryota</taxon>
        <taxon>Metazoa</taxon>
        <taxon>Ecdysozoa</taxon>
        <taxon>Arthropoda</taxon>
        <taxon>Hexapoda</taxon>
        <taxon>Insecta</taxon>
        <taxon>Pterygota</taxon>
        <taxon>Neoptera</taxon>
        <taxon>Endopterygota</taxon>
        <taxon>Hymenoptera</taxon>
        <taxon>Tenthredinoidea</taxon>
        <taxon>Diprionidae</taxon>
        <taxon>Diprioninae</taxon>
        <taxon>Neodiprion</taxon>
    </lineage>
</organism>
<evidence type="ECO:0000313" key="4">
    <source>
        <dbReference type="Proteomes" id="UP000829291"/>
    </source>
</evidence>
<evidence type="ECO:0000256" key="1">
    <source>
        <dbReference type="ARBA" id="ARBA00005085"/>
    </source>
</evidence>
<dbReference type="InterPro" id="IPR045864">
    <property type="entry name" value="aa-tRNA-synth_II/BPL/LPL"/>
</dbReference>
<dbReference type="InterPro" id="IPR004562">
    <property type="entry name" value="LipoylTrfase_LipoateP_Ligase"/>
</dbReference>
<dbReference type="SUPFAM" id="SSF55681">
    <property type="entry name" value="Class II aaRS and biotin synthetases"/>
    <property type="match status" value="1"/>
</dbReference>
<gene>
    <name evidence="5" type="primary">LOC107226050</name>
</gene>